<organism evidence="1">
    <name type="scientific">gut metagenome</name>
    <dbReference type="NCBI Taxonomy" id="749906"/>
    <lineage>
        <taxon>unclassified sequences</taxon>
        <taxon>metagenomes</taxon>
        <taxon>organismal metagenomes</taxon>
    </lineage>
</organism>
<evidence type="ECO:0000313" key="1">
    <source>
        <dbReference type="EMBL" id="EJW98426.1"/>
    </source>
</evidence>
<sequence>MSFWAKEKAEDVCATFSASSMDWICSASERNRFRVSC</sequence>
<reference evidence="1" key="1">
    <citation type="journal article" date="2012" name="PLoS ONE">
        <title>Gene sets for utilization of primary and secondary nutrition supplies in the distal gut of endangered iberian lynx.</title>
        <authorList>
            <person name="Alcaide M."/>
            <person name="Messina E."/>
            <person name="Richter M."/>
            <person name="Bargiela R."/>
            <person name="Peplies J."/>
            <person name="Huws S.A."/>
            <person name="Newbold C.J."/>
            <person name="Golyshin P.N."/>
            <person name="Simon M.A."/>
            <person name="Lopez G."/>
            <person name="Yakimov M.M."/>
            <person name="Ferrer M."/>
        </authorList>
    </citation>
    <scope>NUCLEOTIDE SEQUENCE</scope>
</reference>
<protein>
    <submittedName>
        <fullName evidence="1">Uncharacterized protein</fullName>
    </submittedName>
</protein>
<gene>
    <name evidence="1" type="ORF">EVA_13465</name>
</gene>
<dbReference type="AlphaFoldDB" id="J9FTX8"/>
<proteinExistence type="predicted"/>
<comment type="caution">
    <text evidence="1">The sequence shown here is derived from an EMBL/GenBank/DDBJ whole genome shotgun (WGS) entry which is preliminary data.</text>
</comment>
<dbReference type="EMBL" id="AMCI01004270">
    <property type="protein sequence ID" value="EJW98426.1"/>
    <property type="molecule type" value="Genomic_DNA"/>
</dbReference>
<accession>J9FTX8</accession>
<name>J9FTX8_9ZZZZ</name>